<feature type="transmembrane region" description="Helical" evidence="1">
    <location>
        <begin position="20"/>
        <end position="49"/>
    </location>
</feature>
<organism evidence="2 3">
    <name type="scientific">Meloidogyne incognita</name>
    <name type="common">Southern root-knot nematode worm</name>
    <name type="synonym">Oxyuris incognita</name>
    <dbReference type="NCBI Taxonomy" id="6306"/>
    <lineage>
        <taxon>Eukaryota</taxon>
        <taxon>Metazoa</taxon>
        <taxon>Ecdysozoa</taxon>
        <taxon>Nematoda</taxon>
        <taxon>Chromadorea</taxon>
        <taxon>Rhabditida</taxon>
        <taxon>Tylenchina</taxon>
        <taxon>Tylenchomorpha</taxon>
        <taxon>Tylenchoidea</taxon>
        <taxon>Meloidogynidae</taxon>
        <taxon>Meloidogyninae</taxon>
        <taxon>Meloidogyne</taxon>
        <taxon>Meloidogyne incognita group</taxon>
    </lineage>
</organism>
<keyword evidence="2" id="KW-1185">Reference proteome</keyword>
<evidence type="ECO:0000256" key="1">
    <source>
        <dbReference type="SAM" id="Phobius"/>
    </source>
</evidence>
<keyword evidence="1" id="KW-0472">Membrane</keyword>
<dbReference type="AlphaFoldDB" id="A0A914KGB3"/>
<evidence type="ECO:0000313" key="2">
    <source>
        <dbReference type="Proteomes" id="UP000887563"/>
    </source>
</evidence>
<dbReference type="WBParaSite" id="Minc3s00006g00373">
    <property type="protein sequence ID" value="Minc3s00006g00373"/>
    <property type="gene ID" value="Minc3s00006g00373"/>
</dbReference>
<keyword evidence="1" id="KW-0812">Transmembrane</keyword>
<name>A0A914KGB3_MELIC</name>
<evidence type="ECO:0000313" key="3">
    <source>
        <dbReference type="WBParaSite" id="Minc3s00006g00373"/>
    </source>
</evidence>
<protein>
    <submittedName>
        <fullName evidence="3">Candidate secreted effector</fullName>
    </submittedName>
</protein>
<sequence>MFLFLIPTFYIYIQQNNIKYIFIFSIIGACFFLFLKSSHTACPIILIFLY</sequence>
<accession>A0A914KGB3</accession>
<keyword evidence="1" id="KW-1133">Transmembrane helix</keyword>
<dbReference type="Proteomes" id="UP000887563">
    <property type="component" value="Unplaced"/>
</dbReference>
<proteinExistence type="predicted"/>
<reference evidence="3" key="1">
    <citation type="submission" date="2022-11" db="UniProtKB">
        <authorList>
            <consortium name="WormBaseParasite"/>
        </authorList>
    </citation>
    <scope>IDENTIFICATION</scope>
</reference>